<reference evidence="7 8" key="1">
    <citation type="submission" date="2018-12" db="EMBL/GenBank/DDBJ databases">
        <title>Marinifilum JC070 sp. nov., a marine bacterium isolated from Yongle Blue Hole in the South China Sea.</title>
        <authorList>
            <person name="Fu T."/>
        </authorList>
    </citation>
    <scope>NUCLEOTIDE SEQUENCE [LARGE SCALE GENOMIC DNA]</scope>
    <source>
        <strain evidence="7 8">JC070</strain>
    </source>
</reference>
<evidence type="ECO:0000256" key="1">
    <source>
        <dbReference type="ARBA" id="ARBA00011900"/>
    </source>
</evidence>
<proteinExistence type="predicted"/>
<dbReference type="EC" id="2.1.1.72" evidence="1"/>
<feature type="domain" description="DNA methylase N-4/N-6" evidence="6">
    <location>
        <begin position="548"/>
        <end position="868"/>
    </location>
</feature>
<dbReference type="Gene3D" id="3.40.50.150">
    <property type="entry name" value="Vaccinia Virus protein VP39"/>
    <property type="match status" value="1"/>
</dbReference>
<dbReference type="Pfam" id="PF01555">
    <property type="entry name" value="N6_N4_Mtase"/>
    <property type="match status" value="1"/>
</dbReference>
<evidence type="ECO:0000313" key="7">
    <source>
        <dbReference type="EMBL" id="NOU60578.1"/>
    </source>
</evidence>
<keyword evidence="8" id="KW-1185">Reference proteome</keyword>
<evidence type="ECO:0000256" key="3">
    <source>
        <dbReference type="ARBA" id="ARBA00022679"/>
    </source>
</evidence>
<name>A0ABX1WXF7_9BACT</name>
<evidence type="ECO:0000259" key="6">
    <source>
        <dbReference type="Pfam" id="PF01555"/>
    </source>
</evidence>
<keyword evidence="3" id="KW-0808">Transferase</keyword>
<dbReference type="InterPro" id="IPR002295">
    <property type="entry name" value="N4/N6-MTase_EcoPI_Mod-like"/>
</dbReference>
<dbReference type="EMBL" id="RZNH01000019">
    <property type="protein sequence ID" value="NOU60578.1"/>
    <property type="molecule type" value="Genomic_DNA"/>
</dbReference>
<sequence length="1069" mass="124588">MSNSINKLRFFLKEMFQFNENDLDFGIYKIYNLKRKQIEAFIDGENVNDLKPTIEKILNKVKQENQKNDSLELCNFLKGLNQDKLLEDPEANYQQLELFIGTEQNAEKKAKHIETLNKLSKSEEISDALKDQIYNHILSFFQLYFSNGDFGYNDRSRDIYKVPYEADYNGSDTMFHWKHKGSLYVKTGTSFNAIKFNLNGEKIEFRLETNTESENEEVARNNNKDSQLKHYRFDRIEKYDDVYQVIFNLSDASSSKVDIFKAIYQEIFPKISIDKYLTYSEFNKKQQKDVTKNVFVDLTKDFDKVQNGQIKGLSALRQKKEKVAKSAKKNFEQGTKLYDESENKFLDETLAQLYALDQKLNSFYIGNDSDYFIHENLNKFLSNEKQRYVKNYIFDDLESIYKGKLDNTTILIANAFDQVSSRIIEFLSAIEDFQKHLFTKKKKVVESEYCITLDYVDEKHYLEILNNKAQLNEWKELFRLEVNTIEDLKGNPTLVLDTKFFNKGCKNTLKDKILSDIEDVDQKTNGILLNTENCQGLKLIENKFKKNIDCIHIDPPYNTDTSGFLYKNEFKHSSWVTMMQNKIMLSSELFNKDALFLTHIDENEYESLFKIFDESKFTNLGTIIWDKRNPMNGGAGIANQHEFVLCFSPDNPRIFRSKKLINEILDKAEELIKSEGVVNDNVRKKFSKWINNNDSLSGGAKAYKYIDDSGRVYQSVSLRAPEPRKDKKFHQPLIHPETNKPCSMPPNGFSRTPDTLKQMLENGEILFGKDESIQPRQKSILARNTLFQLPSVIQDAKKGKADTDKLGVQFPYCHPVSLYKELVGLESIKNDAIVLDFFAGSGTTGQAVIELNKEENKNRKYLLMEMGNYMRAITKPRIQKVIYSNNWQKGIPIDSNGSKKHIFKYQVLEQYEDLLDNLIVPDIKVPEHLPLKYLYKPEENSLDSTLDIFNPFDNKIKYGQPSQEGFIDLIETYNYLQGYFVKTIKAYEIDKKYFKVVETTNGELVIWRDVNVNEDDSQQIIDIASKYDEIHTIEVNAEFANLKLDKNNLLKFGDKEIEIKIITKEVFNH</sequence>
<evidence type="ECO:0000313" key="8">
    <source>
        <dbReference type="Proteomes" id="UP000732105"/>
    </source>
</evidence>
<dbReference type="InterPro" id="IPR002941">
    <property type="entry name" value="DNA_methylase_N4/N6"/>
</dbReference>
<dbReference type="Proteomes" id="UP000732105">
    <property type="component" value="Unassembled WGS sequence"/>
</dbReference>
<keyword evidence="2" id="KW-0489">Methyltransferase</keyword>
<gene>
    <name evidence="7" type="ORF">ELS83_12175</name>
</gene>
<accession>A0ABX1WXF7</accession>
<comment type="caution">
    <text evidence="7">The sequence shown here is derived from an EMBL/GenBank/DDBJ whole genome shotgun (WGS) entry which is preliminary data.</text>
</comment>
<evidence type="ECO:0000256" key="5">
    <source>
        <dbReference type="ARBA" id="ARBA00047942"/>
    </source>
</evidence>
<dbReference type="SUPFAM" id="SSF53335">
    <property type="entry name" value="S-adenosyl-L-methionine-dependent methyltransferases"/>
    <property type="match status" value="1"/>
</dbReference>
<organism evidence="7 8">
    <name type="scientific">Marinifilum caeruleilacunae</name>
    <dbReference type="NCBI Taxonomy" id="2499076"/>
    <lineage>
        <taxon>Bacteria</taxon>
        <taxon>Pseudomonadati</taxon>
        <taxon>Bacteroidota</taxon>
        <taxon>Bacteroidia</taxon>
        <taxon>Marinilabiliales</taxon>
        <taxon>Marinifilaceae</taxon>
    </lineage>
</organism>
<protein>
    <recommendedName>
        <fullName evidence="1">site-specific DNA-methyltransferase (adenine-specific)</fullName>
        <ecNumber evidence="1">2.1.1.72</ecNumber>
    </recommendedName>
</protein>
<evidence type="ECO:0000256" key="4">
    <source>
        <dbReference type="ARBA" id="ARBA00022691"/>
    </source>
</evidence>
<comment type="catalytic activity">
    <reaction evidence="5">
        <text>a 2'-deoxyadenosine in DNA + S-adenosyl-L-methionine = an N(6)-methyl-2'-deoxyadenosine in DNA + S-adenosyl-L-homocysteine + H(+)</text>
        <dbReference type="Rhea" id="RHEA:15197"/>
        <dbReference type="Rhea" id="RHEA-COMP:12418"/>
        <dbReference type="Rhea" id="RHEA-COMP:12419"/>
        <dbReference type="ChEBI" id="CHEBI:15378"/>
        <dbReference type="ChEBI" id="CHEBI:57856"/>
        <dbReference type="ChEBI" id="CHEBI:59789"/>
        <dbReference type="ChEBI" id="CHEBI:90615"/>
        <dbReference type="ChEBI" id="CHEBI:90616"/>
        <dbReference type="EC" id="2.1.1.72"/>
    </reaction>
</comment>
<dbReference type="PRINTS" id="PR00506">
    <property type="entry name" value="D21N6MTFRASE"/>
</dbReference>
<evidence type="ECO:0000256" key="2">
    <source>
        <dbReference type="ARBA" id="ARBA00022603"/>
    </source>
</evidence>
<dbReference type="RefSeq" id="WP_171595850.1">
    <property type="nucleotide sequence ID" value="NZ_RZNH01000019.1"/>
</dbReference>
<dbReference type="InterPro" id="IPR029063">
    <property type="entry name" value="SAM-dependent_MTases_sf"/>
</dbReference>
<keyword evidence="4" id="KW-0949">S-adenosyl-L-methionine</keyword>